<reference evidence="2" key="1">
    <citation type="submission" date="2022-09" db="EMBL/GenBank/DDBJ databases">
        <authorList>
            <person name="Yuan C."/>
            <person name="Ke Z."/>
        </authorList>
    </citation>
    <scope>NUCLEOTIDE SEQUENCE</scope>
    <source>
        <strain evidence="2">LB-8</strain>
    </source>
</reference>
<dbReference type="RefSeq" id="WP_279297874.1">
    <property type="nucleotide sequence ID" value="NZ_JAOTIF010000012.1"/>
</dbReference>
<name>A0A9X3BG79_9BACT</name>
<dbReference type="Proteomes" id="UP001155483">
    <property type="component" value="Unassembled WGS sequence"/>
</dbReference>
<dbReference type="GO" id="GO:0016787">
    <property type="term" value="F:hydrolase activity"/>
    <property type="evidence" value="ECO:0007669"/>
    <property type="project" value="UniProtKB-KW"/>
</dbReference>
<evidence type="ECO:0000313" key="3">
    <source>
        <dbReference type="Proteomes" id="UP001155483"/>
    </source>
</evidence>
<feature type="domain" description="Xaa-Pro dipeptidyl-peptidase-like" evidence="1">
    <location>
        <begin position="60"/>
        <end position="321"/>
    </location>
</feature>
<keyword evidence="2" id="KW-0378">Hydrolase</keyword>
<gene>
    <name evidence="2" type="ORF">OCK74_15035</name>
</gene>
<dbReference type="InterPro" id="IPR000383">
    <property type="entry name" value="Xaa-Pro-like_dom"/>
</dbReference>
<proteinExistence type="predicted"/>
<organism evidence="2 3">
    <name type="scientific">Paraflavisolibacter caeni</name>
    <dbReference type="NCBI Taxonomy" id="2982496"/>
    <lineage>
        <taxon>Bacteria</taxon>
        <taxon>Pseudomonadati</taxon>
        <taxon>Bacteroidota</taxon>
        <taxon>Chitinophagia</taxon>
        <taxon>Chitinophagales</taxon>
        <taxon>Chitinophagaceae</taxon>
        <taxon>Paraflavisolibacter</taxon>
    </lineage>
</organism>
<keyword evidence="3" id="KW-1185">Reference proteome</keyword>
<dbReference type="Gene3D" id="3.40.50.1820">
    <property type="entry name" value="alpha/beta hydrolase"/>
    <property type="match status" value="1"/>
</dbReference>
<protein>
    <submittedName>
        <fullName evidence="2">Alpha/beta hydrolase</fullName>
    </submittedName>
</protein>
<dbReference type="Pfam" id="PF02129">
    <property type="entry name" value="Peptidase_S15"/>
    <property type="match status" value="1"/>
</dbReference>
<dbReference type="SUPFAM" id="SSF53474">
    <property type="entry name" value="alpha/beta-Hydrolases"/>
    <property type="match status" value="1"/>
</dbReference>
<dbReference type="EMBL" id="JAOTIF010000012">
    <property type="protein sequence ID" value="MCU7550434.1"/>
    <property type="molecule type" value="Genomic_DNA"/>
</dbReference>
<dbReference type="AlphaFoldDB" id="A0A9X3BG79"/>
<dbReference type="Gene3D" id="1.10.10.800">
    <property type="match status" value="1"/>
</dbReference>
<accession>A0A9X3BG79</accession>
<reference evidence="2" key="2">
    <citation type="submission" date="2023-04" db="EMBL/GenBank/DDBJ databases">
        <title>Paracnuella aquatica gen. nov., sp. nov., a member of the family Chitinophagaceae isolated from a hot spring.</title>
        <authorList>
            <person name="Wang C."/>
        </authorList>
    </citation>
    <scope>NUCLEOTIDE SEQUENCE</scope>
    <source>
        <strain evidence="2">LB-8</strain>
    </source>
</reference>
<evidence type="ECO:0000313" key="2">
    <source>
        <dbReference type="EMBL" id="MCU7550434.1"/>
    </source>
</evidence>
<comment type="caution">
    <text evidence="2">The sequence shown here is derived from an EMBL/GenBank/DDBJ whole genome shotgun (WGS) entry which is preliminary data.</text>
</comment>
<dbReference type="PANTHER" id="PTHR47751:SF1">
    <property type="entry name" value="SUPERFAMILY HYDROLASE, PUTATIVE (AFU_ORTHOLOGUE AFUA_2G16580)-RELATED"/>
    <property type="match status" value="1"/>
</dbReference>
<evidence type="ECO:0000259" key="1">
    <source>
        <dbReference type="Pfam" id="PF02129"/>
    </source>
</evidence>
<sequence length="353" mass="38838">MSNQATTKNGIGFQQVTTSNEASLQKGHQQNPWTLVYEGAITKNEKGKVNIHPVKYKLNGIDIAANVYTPANYDASKKFPAVVVAHPNGGIKEQTAGLYAQRLAELGYITIAADAAYQGASGGEPRHTDKPANRIEDIHGMADFITRYVGVDANRLGVLGICGGGGYTLKAAQSDKRFKAVATLSMFNSGEVRRNGFQNSQLATIQERLKQATDARAKEVAGGEVTYAGVANPTDEEIAKITNDLYREGYVYYYRTHAHPNSTFKYTTSSLLDLMTWDAATNMDLINQPLLMMAGSKADTKYMTDEAFSKATNAKNKELFLIEGATHIQTYWRPEYVNQAVNKITDFFGRYLK</sequence>
<dbReference type="InterPro" id="IPR029058">
    <property type="entry name" value="AB_hydrolase_fold"/>
</dbReference>
<dbReference type="PANTHER" id="PTHR47751">
    <property type="entry name" value="SUPERFAMILY HYDROLASE, PUTATIVE (AFU_ORTHOLOGUE AFUA_2G16580)-RELATED"/>
    <property type="match status" value="1"/>
</dbReference>
<dbReference type="InterPro" id="IPR051411">
    <property type="entry name" value="Polyketide_trans_af380"/>
</dbReference>